<dbReference type="PANTHER" id="PTHR30386">
    <property type="entry name" value="MEMBRANE FUSION SUBUNIT OF EMRAB-TOLC MULTIDRUG EFFLUX PUMP"/>
    <property type="match status" value="1"/>
</dbReference>
<dbReference type="KEGG" id="hbh:E4T21_10500"/>
<evidence type="ECO:0000256" key="3">
    <source>
        <dbReference type="SAM" id="Phobius"/>
    </source>
</evidence>
<dbReference type="Proteomes" id="UP000324285">
    <property type="component" value="Chromosome"/>
</dbReference>
<accession>A0A5C1NFE3</accession>
<feature type="domain" description="Multidrug resistance protein MdtA-like alpha-helical hairpin" evidence="4">
    <location>
        <begin position="105"/>
        <end position="171"/>
    </location>
</feature>
<evidence type="ECO:0000259" key="5">
    <source>
        <dbReference type="Pfam" id="PF25917"/>
    </source>
</evidence>
<evidence type="ECO:0000259" key="4">
    <source>
        <dbReference type="Pfam" id="PF25876"/>
    </source>
</evidence>
<keyword evidence="2" id="KW-0175">Coiled coil</keyword>
<dbReference type="InterPro" id="IPR058625">
    <property type="entry name" value="MdtA-like_BSH"/>
</dbReference>
<evidence type="ECO:0000259" key="6">
    <source>
        <dbReference type="Pfam" id="PF25963"/>
    </source>
</evidence>
<organism evidence="7 8">
    <name type="scientific">Halomonas binhaiensis</name>
    <dbReference type="NCBI Taxonomy" id="2562282"/>
    <lineage>
        <taxon>Bacteria</taxon>
        <taxon>Pseudomonadati</taxon>
        <taxon>Pseudomonadota</taxon>
        <taxon>Gammaproteobacteria</taxon>
        <taxon>Oceanospirillales</taxon>
        <taxon>Halomonadaceae</taxon>
        <taxon>Halomonas</taxon>
    </lineage>
</organism>
<keyword evidence="8" id="KW-1185">Reference proteome</keyword>
<proteinExistence type="inferred from homology"/>
<dbReference type="Pfam" id="PF25963">
    <property type="entry name" value="Beta-barrel_AAEA"/>
    <property type="match status" value="1"/>
</dbReference>
<gene>
    <name evidence="7" type="ORF">E4T21_10500</name>
</gene>
<evidence type="ECO:0000256" key="1">
    <source>
        <dbReference type="ARBA" id="ARBA00009477"/>
    </source>
</evidence>
<dbReference type="Gene3D" id="1.10.287.470">
    <property type="entry name" value="Helix hairpin bin"/>
    <property type="match status" value="1"/>
</dbReference>
<dbReference type="Pfam" id="PF25876">
    <property type="entry name" value="HH_MFP_RND"/>
    <property type="match status" value="1"/>
</dbReference>
<feature type="domain" description="Multidrug resistance protein MdtA-like barrel-sandwich hybrid" evidence="5">
    <location>
        <begin position="45"/>
        <end position="230"/>
    </location>
</feature>
<dbReference type="EMBL" id="CP038437">
    <property type="protein sequence ID" value="QEM81936.1"/>
    <property type="molecule type" value="Genomic_DNA"/>
</dbReference>
<keyword evidence="3" id="KW-0812">Transmembrane</keyword>
<dbReference type="Gene3D" id="2.40.50.100">
    <property type="match status" value="1"/>
</dbReference>
<dbReference type="AlphaFoldDB" id="A0A5C1NFE3"/>
<dbReference type="InterPro" id="IPR058624">
    <property type="entry name" value="MdtA-like_HH"/>
</dbReference>
<keyword evidence="3" id="KW-0472">Membrane</keyword>
<dbReference type="InterPro" id="IPR050739">
    <property type="entry name" value="MFP"/>
</dbReference>
<dbReference type="SUPFAM" id="SSF111369">
    <property type="entry name" value="HlyD-like secretion proteins"/>
    <property type="match status" value="3"/>
</dbReference>
<name>A0A5C1NFE3_9GAMM</name>
<feature type="coiled-coil region" evidence="2">
    <location>
        <begin position="84"/>
        <end position="132"/>
    </location>
</feature>
<evidence type="ECO:0000313" key="7">
    <source>
        <dbReference type="EMBL" id="QEM81936.1"/>
    </source>
</evidence>
<feature type="transmembrane region" description="Helical" evidence="3">
    <location>
        <begin position="7"/>
        <end position="27"/>
    </location>
</feature>
<evidence type="ECO:0000313" key="8">
    <source>
        <dbReference type="Proteomes" id="UP000324285"/>
    </source>
</evidence>
<feature type="domain" description="p-hydroxybenzoic acid efflux pump subunit AaeA-like beta-barrel" evidence="6">
    <location>
        <begin position="234"/>
        <end position="326"/>
    </location>
</feature>
<dbReference type="Pfam" id="PF25917">
    <property type="entry name" value="BSH_RND"/>
    <property type="match status" value="1"/>
</dbReference>
<dbReference type="RefSeq" id="WP_149284946.1">
    <property type="nucleotide sequence ID" value="NZ_CP038437.2"/>
</dbReference>
<keyword evidence="3" id="KW-1133">Transmembrane helix</keyword>
<sequence length="353" mass="38868">MTPDQRFTLLVRVAIGIFCALFAYFVVADTYMPMTPEARVMRPVIRVAPEVSGPIQEVAVSNNEHIEAGDLLFRIDPEPFRLALEQAQLDLENARQENDQLAASLASARAELESSQARATEQRAQRNRAERLITQGSISRQQLDSLVASDLEAQANLKAARANIHRIEIELGAEGDANLRLRQAANAVARAKLDLVHTEVKAEHSGTLGNLQLEVGSFVTRGQPVLALVTDSLDLVADFREKSLRKVKAGDEAQVIFDGLPGRIYKAHVVARDAGVYDGQLAADGTLADIPTTDRWVRDAQRVRIHLELNDASDILPPSGARATVQLLPGDHPLAHPFGRFQARLMSWLHYVY</sequence>
<dbReference type="InterPro" id="IPR058634">
    <property type="entry name" value="AaeA-lik-b-barrel"/>
</dbReference>
<evidence type="ECO:0000256" key="2">
    <source>
        <dbReference type="SAM" id="Coils"/>
    </source>
</evidence>
<reference evidence="7" key="1">
    <citation type="submission" date="2021-02" db="EMBL/GenBank/DDBJ databases">
        <title>Strain Y2R2, a novel species of the genus Halomonas.</title>
        <authorList>
            <person name="Huang H."/>
        </authorList>
    </citation>
    <scope>NUCLEOTIDE SEQUENCE</scope>
    <source>
        <strain evidence="7">Y2R2</strain>
    </source>
</reference>
<comment type="similarity">
    <text evidence="1">Belongs to the membrane fusion protein (MFP) (TC 8.A.1) family.</text>
</comment>
<dbReference type="Gene3D" id="2.40.30.170">
    <property type="match status" value="1"/>
</dbReference>
<protein>
    <submittedName>
        <fullName evidence="7">HlyD family secretion protein</fullName>
    </submittedName>
</protein>
<dbReference type="OrthoDB" id="8958519at2"/>